<dbReference type="SUPFAM" id="SSF50156">
    <property type="entry name" value="PDZ domain-like"/>
    <property type="match status" value="1"/>
</dbReference>
<dbReference type="Pfam" id="PF13365">
    <property type="entry name" value="Trypsin_2"/>
    <property type="match status" value="1"/>
</dbReference>
<accession>A0ABU7XVH4</accession>
<evidence type="ECO:0000256" key="1">
    <source>
        <dbReference type="ARBA" id="ARBA00010541"/>
    </source>
</evidence>
<keyword evidence="2" id="KW-0645">Protease</keyword>
<name>A0ABU7XVH4_9FLAO</name>
<dbReference type="InterPro" id="IPR001478">
    <property type="entry name" value="PDZ"/>
</dbReference>
<organism evidence="5 6">
    <name type="scientific">Flavivirga spongiicola</name>
    <dbReference type="NCBI Taxonomy" id="421621"/>
    <lineage>
        <taxon>Bacteria</taxon>
        <taxon>Pseudomonadati</taxon>
        <taxon>Bacteroidota</taxon>
        <taxon>Flavobacteriia</taxon>
        <taxon>Flavobacteriales</taxon>
        <taxon>Flavobacteriaceae</taxon>
        <taxon>Flavivirga</taxon>
    </lineage>
</organism>
<dbReference type="InterPro" id="IPR009003">
    <property type="entry name" value="Peptidase_S1_PA"/>
</dbReference>
<feature type="domain" description="PDZ" evidence="4">
    <location>
        <begin position="376"/>
        <end position="427"/>
    </location>
</feature>
<proteinExistence type="inferred from homology"/>
<evidence type="ECO:0000313" key="6">
    <source>
        <dbReference type="Proteomes" id="UP001337305"/>
    </source>
</evidence>
<dbReference type="InterPro" id="IPR043504">
    <property type="entry name" value="Peptidase_S1_PA_chymotrypsin"/>
</dbReference>
<dbReference type="Gene3D" id="2.30.42.10">
    <property type="match status" value="1"/>
</dbReference>
<evidence type="ECO:0000256" key="3">
    <source>
        <dbReference type="ARBA" id="ARBA00022801"/>
    </source>
</evidence>
<comment type="similarity">
    <text evidence="1">Belongs to the peptidase S1C family.</text>
</comment>
<dbReference type="SMART" id="SM00228">
    <property type="entry name" value="PDZ"/>
    <property type="match status" value="1"/>
</dbReference>
<dbReference type="SUPFAM" id="SSF50494">
    <property type="entry name" value="Trypsin-like serine proteases"/>
    <property type="match status" value="2"/>
</dbReference>
<evidence type="ECO:0000259" key="4">
    <source>
        <dbReference type="PROSITE" id="PS50106"/>
    </source>
</evidence>
<evidence type="ECO:0000313" key="5">
    <source>
        <dbReference type="EMBL" id="MEF3834449.1"/>
    </source>
</evidence>
<dbReference type="Proteomes" id="UP001337305">
    <property type="component" value="Unassembled WGS sequence"/>
</dbReference>
<gene>
    <name evidence="5" type="ORF">N1F79_15035</name>
</gene>
<evidence type="ECO:0000256" key="2">
    <source>
        <dbReference type="ARBA" id="ARBA00022670"/>
    </source>
</evidence>
<dbReference type="InterPro" id="IPR001940">
    <property type="entry name" value="Peptidase_S1C"/>
</dbReference>
<reference evidence="5 6" key="1">
    <citation type="submission" date="2022-09" db="EMBL/GenBank/DDBJ databases">
        <title>Genome sequencing of Flavivirga sp. MEBiC05379.</title>
        <authorList>
            <person name="Oh H.-M."/>
            <person name="Kwon K.K."/>
            <person name="Park M.J."/>
            <person name="Yang S.-H."/>
        </authorList>
    </citation>
    <scope>NUCLEOTIDE SEQUENCE [LARGE SCALE GENOMIC DNA]</scope>
    <source>
        <strain evidence="5 6">MEBiC05379</strain>
    </source>
</reference>
<dbReference type="Pfam" id="PF13180">
    <property type="entry name" value="PDZ_2"/>
    <property type="match status" value="1"/>
</dbReference>
<dbReference type="PANTHER" id="PTHR22939:SF129">
    <property type="entry name" value="SERINE PROTEASE HTRA2, MITOCHONDRIAL"/>
    <property type="match status" value="1"/>
</dbReference>
<dbReference type="RefSeq" id="WP_303306773.1">
    <property type="nucleotide sequence ID" value="NZ_JAODOP010000004.1"/>
</dbReference>
<dbReference type="EMBL" id="JAODOP010000004">
    <property type="protein sequence ID" value="MEF3834449.1"/>
    <property type="molecule type" value="Genomic_DNA"/>
</dbReference>
<dbReference type="Gene3D" id="2.40.10.10">
    <property type="entry name" value="Trypsin-like serine proteases"/>
    <property type="match status" value="4"/>
</dbReference>
<dbReference type="InterPro" id="IPR036034">
    <property type="entry name" value="PDZ_sf"/>
</dbReference>
<comment type="caution">
    <text evidence="5">The sequence shown here is derived from an EMBL/GenBank/DDBJ whole genome shotgun (WGS) entry which is preliminary data.</text>
</comment>
<protein>
    <submittedName>
        <fullName evidence="5">Trypsin-like peptidase domain-containing protein</fullName>
    </submittedName>
</protein>
<keyword evidence="3" id="KW-0378">Hydrolase</keyword>
<keyword evidence="6" id="KW-1185">Reference proteome</keyword>
<dbReference type="PANTHER" id="PTHR22939">
    <property type="entry name" value="SERINE PROTEASE FAMILY S1C HTRA-RELATED"/>
    <property type="match status" value="1"/>
</dbReference>
<dbReference type="PRINTS" id="PR00834">
    <property type="entry name" value="PROTEASES2C"/>
</dbReference>
<dbReference type="PROSITE" id="PS50106">
    <property type="entry name" value="PDZ"/>
    <property type="match status" value="1"/>
</dbReference>
<sequence length="550" mass="60129">MISYLIFLLFFGGGCNTIIAQSTTYNDEKRVEEIQQQVLDIYDKLLKSTVRVEVGSAAGTGVLISEDGYVLSAAHVVAAVEKRKGKIRLYDGTVYTATCLGKNKIADYGLMKIESDKKFIFSELGTPIDLAKDEACLMLGHPASDEKERPPIGRIGFYKGVTNGDYLKTSCIMMPGDSGGPIFDLNGKVIGVCSYVNSAINENYYASVYNVKKHWDKLVNGESFGNIKSRYKSTAVEVTEKEKPFVLKGGKETISKVLSKKRNDIDKAVVAIESILDGDAFKTQGTLINKKGYIIAKSSQIGNNSIQCTLHNGNKIQAQMVGRDLVNDLVVLKIKTREKLNAINLDINSAEKAGQLLGTVSSKGDIAWSGIFGLESRKIKTKDTGDLGVEFEEKENVIVKRTIEGKAANKAGILAGDEIVKFNEVAINIKKDLRRALSKTKPNEKVIATILRGGAEKDIEVVLGRKRVDYMKNHVAGGIKTTKIRDDFPKAFTHDMSILPSDCGTPVINLQGKVIGINIARRNRVSSLAISLAHIKTVVNKILKTTDKKS</sequence>